<dbReference type="InterPro" id="IPR051147">
    <property type="entry name" value="CFAP_domain-containing"/>
</dbReference>
<comment type="caution">
    <text evidence="4">The sequence shown here is derived from an EMBL/GenBank/DDBJ whole genome shotgun (WGS) entry which is preliminary data.</text>
</comment>
<evidence type="ECO:0000259" key="3">
    <source>
        <dbReference type="Pfam" id="PF13863"/>
    </source>
</evidence>
<evidence type="ECO:0000313" key="5">
    <source>
        <dbReference type="Proteomes" id="UP000292052"/>
    </source>
</evidence>
<organism evidence="4 5">
    <name type="scientific">Asbolus verrucosus</name>
    <name type="common">Desert ironclad beetle</name>
    <dbReference type="NCBI Taxonomy" id="1661398"/>
    <lineage>
        <taxon>Eukaryota</taxon>
        <taxon>Metazoa</taxon>
        <taxon>Ecdysozoa</taxon>
        <taxon>Arthropoda</taxon>
        <taxon>Hexapoda</taxon>
        <taxon>Insecta</taxon>
        <taxon>Pterygota</taxon>
        <taxon>Neoptera</taxon>
        <taxon>Endopterygota</taxon>
        <taxon>Coleoptera</taxon>
        <taxon>Polyphaga</taxon>
        <taxon>Cucujiformia</taxon>
        <taxon>Tenebrionidae</taxon>
        <taxon>Pimeliinae</taxon>
        <taxon>Asbolus</taxon>
    </lineage>
</organism>
<dbReference type="PANTHER" id="PTHR21683">
    <property type="entry name" value="COILED-COIL DOMAIN-CONTAINING PROTEIN 42 LIKE-2-LIKE-RELATED"/>
    <property type="match status" value="1"/>
</dbReference>
<feature type="coiled-coil region" evidence="2">
    <location>
        <begin position="101"/>
        <end position="142"/>
    </location>
</feature>
<gene>
    <name evidence="4" type="ORF">BDFB_002581</name>
</gene>
<dbReference type="GO" id="GO:0005856">
    <property type="term" value="C:cytoskeleton"/>
    <property type="evidence" value="ECO:0007669"/>
    <property type="project" value="UniProtKB-ARBA"/>
</dbReference>
<feature type="domain" description="DUF4200" evidence="3">
    <location>
        <begin position="44"/>
        <end position="157"/>
    </location>
</feature>
<keyword evidence="5" id="KW-1185">Reference proteome</keyword>
<evidence type="ECO:0000256" key="2">
    <source>
        <dbReference type="SAM" id="Coils"/>
    </source>
</evidence>
<dbReference type="AlphaFoldDB" id="A0A482W7D7"/>
<name>A0A482W7D7_ASBVE</name>
<proteinExistence type="predicted"/>
<dbReference type="EMBL" id="QDEB01020311">
    <property type="protein sequence ID" value="RZC41091.1"/>
    <property type="molecule type" value="Genomic_DNA"/>
</dbReference>
<dbReference type="InterPro" id="IPR025252">
    <property type="entry name" value="DUF4200"/>
</dbReference>
<feature type="non-terminal residue" evidence="4">
    <location>
        <position position="311"/>
    </location>
</feature>
<evidence type="ECO:0000313" key="4">
    <source>
        <dbReference type="EMBL" id="RZC41091.1"/>
    </source>
</evidence>
<dbReference type="OrthoDB" id="10264298at2759"/>
<evidence type="ECO:0000256" key="1">
    <source>
        <dbReference type="ARBA" id="ARBA00023054"/>
    </source>
</evidence>
<keyword evidence="1 2" id="KW-0175">Coiled coil</keyword>
<reference evidence="4 5" key="1">
    <citation type="submission" date="2017-03" db="EMBL/GenBank/DDBJ databases">
        <title>Genome of the blue death feigning beetle - Asbolus verrucosus.</title>
        <authorList>
            <person name="Rider S.D."/>
        </authorList>
    </citation>
    <scope>NUCLEOTIDE SEQUENCE [LARGE SCALE GENOMIC DNA]</scope>
    <source>
        <strain evidence="4">Butters</strain>
        <tissue evidence="4">Head and leg muscle</tissue>
    </source>
</reference>
<sequence>MSSRLKRYKVEDNVEDYIISKNNPTLKKKSWPLLEFPQIERERQRRQLVEVEGQLKMKRKYYTEQRKVMIKQWKEIEREGQTLKENFISFNEFLCVNMEKRNRAEVNLAESKKLREHTEKDIEELLTKLMDLKKTKEDLDNKIRDHIIYEQYLSEVLSVCLKDENFRNESDFVRRYEYYAELNRELAKKQEKIFTDLQEIKIEMSKFTEKAENILMGLKFQSVTLQGRYEETSRKARRMETLVCRIKDKIIQKDSDVNLVKSATWNLYRLICRKKNITPKISKNNIEDQLLFIKHTLRQIHIITEELTLRQ</sequence>
<dbReference type="Proteomes" id="UP000292052">
    <property type="component" value="Unassembled WGS sequence"/>
</dbReference>
<protein>
    <submittedName>
        <fullName evidence="4">Girdin-like</fullName>
    </submittedName>
</protein>
<dbReference type="Pfam" id="PF13863">
    <property type="entry name" value="DUF4200"/>
    <property type="match status" value="1"/>
</dbReference>
<dbReference type="PANTHER" id="PTHR21683:SF2">
    <property type="entry name" value="COILED-COIL DOMAIN-CONTAINING PROTEIN 42 LIKE-2-LIKE"/>
    <property type="match status" value="1"/>
</dbReference>
<accession>A0A482W7D7</accession>